<accession>A0ABD3W067</accession>
<comment type="caution">
    <text evidence="1">The sequence shown here is derived from an EMBL/GenBank/DDBJ whole genome shotgun (WGS) entry which is preliminary data.</text>
</comment>
<protein>
    <submittedName>
        <fullName evidence="1">Uncharacterized protein</fullName>
    </submittedName>
</protein>
<dbReference type="EMBL" id="JBJQND010000009">
    <property type="protein sequence ID" value="KAL3866816.1"/>
    <property type="molecule type" value="Genomic_DNA"/>
</dbReference>
<dbReference type="AlphaFoldDB" id="A0ABD3W067"/>
<evidence type="ECO:0000313" key="2">
    <source>
        <dbReference type="Proteomes" id="UP001634394"/>
    </source>
</evidence>
<dbReference type="Proteomes" id="UP001634394">
    <property type="component" value="Unassembled WGS sequence"/>
</dbReference>
<evidence type="ECO:0000313" key="1">
    <source>
        <dbReference type="EMBL" id="KAL3866816.1"/>
    </source>
</evidence>
<gene>
    <name evidence="1" type="ORF">ACJMK2_044079</name>
</gene>
<organism evidence="1 2">
    <name type="scientific">Sinanodonta woodiana</name>
    <name type="common">Chinese pond mussel</name>
    <name type="synonym">Anodonta woodiana</name>
    <dbReference type="NCBI Taxonomy" id="1069815"/>
    <lineage>
        <taxon>Eukaryota</taxon>
        <taxon>Metazoa</taxon>
        <taxon>Spiralia</taxon>
        <taxon>Lophotrochozoa</taxon>
        <taxon>Mollusca</taxon>
        <taxon>Bivalvia</taxon>
        <taxon>Autobranchia</taxon>
        <taxon>Heteroconchia</taxon>
        <taxon>Palaeoheterodonta</taxon>
        <taxon>Unionida</taxon>
        <taxon>Unionoidea</taxon>
        <taxon>Unionidae</taxon>
        <taxon>Unioninae</taxon>
        <taxon>Sinanodonta</taxon>
    </lineage>
</organism>
<sequence length="126" mass="14469">MYYISLDVSSNTGLDDSMSFSENDRDEDVVSFQDRYGRHDTRNIKPDDLIMRVLGATFYNITVLTDGGKISDSNVRILVIRNEIVKCTIKTGDTMIRELNLNGNIIVLRKPESDHEELCRQLRCHD</sequence>
<reference evidence="1 2" key="1">
    <citation type="submission" date="2024-11" db="EMBL/GenBank/DDBJ databases">
        <title>Chromosome-level genome assembly of the freshwater bivalve Anodonta woodiana.</title>
        <authorList>
            <person name="Chen X."/>
        </authorList>
    </citation>
    <scope>NUCLEOTIDE SEQUENCE [LARGE SCALE GENOMIC DNA]</scope>
    <source>
        <strain evidence="1">MN2024</strain>
        <tissue evidence="1">Gills</tissue>
    </source>
</reference>
<keyword evidence="2" id="KW-1185">Reference proteome</keyword>
<proteinExistence type="predicted"/>
<name>A0ABD3W067_SINWO</name>